<dbReference type="SUPFAM" id="SSF52540">
    <property type="entry name" value="P-loop containing nucleoside triphosphate hydrolases"/>
    <property type="match status" value="1"/>
</dbReference>
<evidence type="ECO:0000259" key="10">
    <source>
        <dbReference type="PROSITE" id="PS50893"/>
    </source>
</evidence>
<comment type="similarity">
    <text evidence="2">Belongs to the ABC transporter superfamily.</text>
</comment>
<dbReference type="PROSITE" id="PS50893">
    <property type="entry name" value="ABC_TRANSPORTER_2"/>
    <property type="match status" value="1"/>
</dbReference>
<dbReference type="InterPro" id="IPR003439">
    <property type="entry name" value="ABC_transporter-like_ATP-bd"/>
</dbReference>
<dbReference type="Gene3D" id="3.40.50.300">
    <property type="entry name" value="P-loop containing nucleotide triphosphate hydrolases"/>
    <property type="match status" value="1"/>
</dbReference>
<keyword evidence="5" id="KW-0997">Cell inner membrane</keyword>
<dbReference type="GO" id="GO:0005524">
    <property type="term" value="F:ATP binding"/>
    <property type="evidence" value="ECO:0007669"/>
    <property type="project" value="UniProtKB-KW"/>
</dbReference>
<accession>A0ABM8BDL5</accession>
<evidence type="ECO:0000313" key="11">
    <source>
        <dbReference type="EMBL" id="BDR54973.1"/>
    </source>
</evidence>
<evidence type="ECO:0000256" key="9">
    <source>
        <dbReference type="ARBA" id="ARBA00023136"/>
    </source>
</evidence>
<keyword evidence="7 11" id="KW-0067">ATP-binding</keyword>
<keyword evidence="9" id="KW-0472">Membrane</keyword>
<dbReference type="Pfam" id="PF00005">
    <property type="entry name" value="ABC_tran"/>
    <property type="match status" value="1"/>
</dbReference>
<comment type="subcellular location">
    <subcellularLocation>
        <location evidence="1">Cell membrane</location>
        <topology evidence="1">Peripheral membrane protein</topology>
    </subcellularLocation>
</comment>
<dbReference type="RefSeq" id="WP_317642476.1">
    <property type="nucleotide sequence ID" value="NZ_AP026800.1"/>
</dbReference>
<reference evidence="11 12" key="1">
    <citation type="journal article" date="2023" name="Microbiol. Spectr.">
        <title>Symbiosis of Carpenter Bees with Uncharacterized Lactic Acid Bacteria Showing NAD Auxotrophy.</title>
        <authorList>
            <person name="Kawasaki S."/>
            <person name="Ozawa K."/>
            <person name="Mori T."/>
            <person name="Yamamoto A."/>
            <person name="Ito M."/>
            <person name="Ohkuma M."/>
            <person name="Sakamoto M."/>
            <person name="Matsutani M."/>
        </authorList>
    </citation>
    <scope>NUCLEOTIDE SEQUENCE [LARGE SCALE GENOMIC DNA]</scope>
    <source>
        <strain evidence="11 12">KimH</strain>
    </source>
</reference>
<keyword evidence="3" id="KW-0813">Transport</keyword>
<keyword evidence="6" id="KW-0547">Nucleotide-binding</keyword>
<name>A0ABM8BDL5_9BIFI</name>
<feature type="domain" description="ABC transporter" evidence="10">
    <location>
        <begin position="3"/>
        <end position="246"/>
    </location>
</feature>
<evidence type="ECO:0000256" key="4">
    <source>
        <dbReference type="ARBA" id="ARBA00022475"/>
    </source>
</evidence>
<dbReference type="Proteomes" id="UP001321748">
    <property type="component" value="Chromosome"/>
</dbReference>
<dbReference type="InterPro" id="IPR017871">
    <property type="entry name" value="ABC_transporter-like_CS"/>
</dbReference>
<proteinExistence type="inferred from homology"/>
<keyword evidence="4" id="KW-1003">Cell membrane</keyword>
<sequence>MSLVIEDLNVEAGGSHIVKDASLEVADGQRVGLIGPSGSGKSMITKAVLGLLPVGAKASGSIRLFGQEILGIGENAMADIRGSYIGTVFQNPGMSLNPVLTVSQQVGLPLRMHYQLNRQELQDRVMGMLERVGLGKELASAYPSQLSGGQQQRVAIATALVTAPRLIIADEPTTALDSITQRSILDLLTRLVDGSGASLLFVTHDFTVLARACQVSYVLSQGRVVEHGATSQLLDQPQVASTQRLVSAARQLTLQASLSANSERDSTIDEESKR</sequence>
<keyword evidence="8" id="KW-1278">Translocase</keyword>
<dbReference type="PANTHER" id="PTHR43297:SF14">
    <property type="entry name" value="ATPASE AAA-TYPE CORE DOMAIN-CONTAINING PROTEIN"/>
    <property type="match status" value="1"/>
</dbReference>
<evidence type="ECO:0000256" key="8">
    <source>
        <dbReference type="ARBA" id="ARBA00022967"/>
    </source>
</evidence>
<dbReference type="CDD" id="cd03257">
    <property type="entry name" value="ABC_NikE_OppD_transporters"/>
    <property type="match status" value="1"/>
</dbReference>
<dbReference type="InterPro" id="IPR003593">
    <property type="entry name" value="AAA+_ATPase"/>
</dbReference>
<gene>
    <name evidence="11" type="primary">oppD</name>
    <name evidence="11" type="ORF">KIMH_10840</name>
</gene>
<dbReference type="PANTHER" id="PTHR43297">
    <property type="entry name" value="OLIGOPEPTIDE TRANSPORT ATP-BINDING PROTEIN APPD"/>
    <property type="match status" value="1"/>
</dbReference>
<dbReference type="InterPro" id="IPR050388">
    <property type="entry name" value="ABC_Ni/Peptide_Import"/>
</dbReference>
<evidence type="ECO:0000256" key="1">
    <source>
        <dbReference type="ARBA" id="ARBA00004202"/>
    </source>
</evidence>
<protein>
    <submittedName>
        <fullName evidence="11">Peptide ABC transporter ATP-binding protein</fullName>
    </submittedName>
</protein>
<organism evidence="11 12">
    <name type="scientific">Bombiscardovia apis</name>
    <dbReference type="NCBI Taxonomy" id="2932182"/>
    <lineage>
        <taxon>Bacteria</taxon>
        <taxon>Bacillati</taxon>
        <taxon>Actinomycetota</taxon>
        <taxon>Actinomycetes</taxon>
        <taxon>Bifidobacteriales</taxon>
        <taxon>Bifidobacteriaceae</taxon>
        <taxon>Bombiscardovia</taxon>
    </lineage>
</organism>
<dbReference type="PROSITE" id="PS00211">
    <property type="entry name" value="ABC_TRANSPORTER_1"/>
    <property type="match status" value="1"/>
</dbReference>
<evidence type="ECO:0000256" key="6">
    <source>
        <dbReference type="ARBA" id="ARBA00022741"/>
    </source>
</evidence>
<keyword evidence="12" id="KW-1185">Reference proteome</keyword>
<dbReference type="EMBL" id="AP026800">
    <property type="protein sequence ID" value="BDR54973.1"/>
    <property type="molecule type" value="Genomic_DNA"/>
</dbReference>
<dbReference type="InterPro" id="IPR027417">
    <property type="entry name" value="P-loop_NTPase"/>
</dbReference>
<evidence type="ECO:0000256" key="5">
    <source>
        <dbReference type="ARBA" id="ARBA00022519"/>
    </source>
</evidence>
<evidence type="ECO:0000256" key="2">
    <source>
        <dbReference type="ARBA" id="ARBA00005417"/>
    </source>
</evidence>
<evidence type="ECO:0000313" key="12">
    <source>
        <dbReference type="Proteomes" id="UP001321748"/>
    </source>
</evidence>
<dbReference type="SMART" id="SM00382">
    <property type="entry name" value="AAA"/>
    <property type="match status" value="1"/>
</dbReference>
<evidence type="ECO:0000256" key="3">
    <source>
        <dbReference type="ARBA" id="ARBA00022448"/>
    </source>
</evidence>
<evidence type="ECO:0000256" key="7">
    <source>
        <dbReference type="ARBA" id="ARBA00022840"/>
    </source>
</evidence>